<dbReference type="PROSITE" id="PS50885">
    <property type="entry name" value="HAMP"/>
    <property type="match status" value="1"/>
</dbReference>
<keyword evidence="7" id="KW-0175">Coiled coil</keyword>
<dbReference type="HOGENOM" id="CLU_504164_0_0_0"/>
<keyword evidence="6" id="KW-0067">ATP-binding</keyword>
<evidence type="ECO:0000256" key="8">
    <source>
        <dbReference type="SAM" id="MobiDB-lite"/>
    </source>
</evidence>
<dbReference type="Gene3D" id="3.30.450.20">
    <property type="entry name" value="PAS domain"/>
    <property type="match status" value="1"/>
</dbReference>
<feature type="region of interest" description="Disordered" evidence="8">
    <location>
        <begin position="521"/>
        <end position="540"/>
    </location>
</feature>
<dbReference type="Proteomes" id="UP000054010">
    <property type="component" value="Unassembled WGS sequence"/>
</dbReference>
<feature type="coiled-coil region" evidence="7">
    <location>
        <begin position="441"/>
        <end position="505"/>
    </location>
</feature>
<keyword evidence="9" id="KW-1133">Transmembrane helix</keyword>
<dbReference type="Gene3D" id="6.10.340.10">
    <property type="match status" value="1"/>
</dbReference>
<dbReference type="PANTHER" id="PTHR44936:SF10">
    <property type="entry name" value="SENSOR PROTEIN RSTB"/>
    <property type="match status" value="1"/>
</dbReference>
<dbReference type="GO" id="GO:0004673">
    <property type="term" value="F:protein histidine kinase activity"/>
    <property type="evidence" value="ECO:0007669"/>
    <property type="project" value="UniProtKB-EC"/>
</dbReference>
<keyword evidence="4" id="KW-0547">Nucleotide-binding</keyword>
<dbReference type="InterPro" id="IPR050980">
    <property type="entry name" value="2C_sensor_his_kinase"/>
</dbReference>
<dbReference type="InterPro" id="IPR029151">
    <property type="entry name" value="Sensor-like_sf"/>
</dbReference>
<feature type="transmembrane region" description="Helical" evidence="9">
    <location>
        <begin position="407"/>
        <end position="427"/>
    </location>
</feature>
<evidence type="ECO:0000256" key="5">
    <source>
        <dbReference type="ARBA" id="ARBA00022777"/>
    </source>
</evidence>
<dbReference type="EC" id="2.7.13.3" evidence="2"/>
<dbReference type="CDD" id="cd06225">
    <property type="entry name" value="HAMP"/>
    <property type="match status" value="1"/>
</dbReference>
<keyword evidence="9" id="KW-0812">Transmembrane</keyword>
<protein>
    <recommendedName>
        <fullName evidence="2">histidine kinase</fullName>
        <ecNumber evidence="2">2.7.13.3</ecNumber>
    </recommendedName>
</protein>
<dbReference type="Pfam" id="PF00672">
    <property type="entry name" value="HAMP"/>
    <property type="match status" value="1"/>
</dbReference>
<comment type="caution">
    <text evidence="11">The sequence shown here is derived from an EMBL/GenBank/DDBJ whole genome shotgun (WGS) entry which is preliminary data.</text>
</comment>
<dbReference type="InterPro" id="IPR003660">
    <property type="entry name" value="HAMP_dom"/>
</dbReference>
<evidence type="ECO:0000313" key="11">
    <source>
        <dbReference type="EMBL" id="EFO79965.1"/>
    </source>
</evidence>
<comment type="catalytic activity">
    <reaction evidence="1">
        <text>ATP + protein L-histidine = ADP + protein N-phospho-L-histidine.</text>
        <dbReference type="EC" id="2.7.13.3"/>
    </reaction>
</comment>
<sequence length="540" mass="59855">MAATATSRGVRVGLVWRFLLAALLIGLAPLGVISFFAINGYQEAGDQATEVTRATLDEKSLDSLQLRTVETANAIARFLEDRVQDARTATLIPRDAAAYTTFLAAHQTEVWYLGGTNAAPVELREMMPIFREIAYVGADGRERLRVADGKVVPSNQLRNVSDPANTTYLSEDYFAATKALDPGEVYVSHVTAWYVSQPEQLGTADDPLKAVEGKKYEAIIRFATPLYTEAGAFDGMIVLALDYRHVMGFALHILPTSTQNFTVFPDYASGNYAYMFDNEGWEIAHPRFWVLRGLDPSGQLVSPVREEMSREERGRHPMNLQYGGWADPNLPIMYAKVMQGEDGFVITVNQSNAKKATTYAPIRFAHGVYAEDGIFGGLAIGAEMAEFHQAADKVTTSIAAQRRSLEIQMIGMIIGTAVVVVIVAVVLTRSISAPVQRLGEAAQALERGEMAEEILNELQQRHLRDEVSDLAAVFKVMAEQVIQRERSLKQQIAALNIQIDDQKKRQQVESITETDYFQSLRASAGQMRRRHQDRRSGEQS</sequence>
<evidence type="ECO:0000259" key="10">
    <source>
        <dbReference type="PROSITE" id="PS50885"/>
    </source>
</evidence>
<accession>E1IFS4</accession>
<evidence type="ECO:0000256" key="2">
    <source>
        <dbReference type="ARBA" id="ARBA00012438"/>
    </source>
</evidence>
<feature type="transmembrane region" description="Helical" evidence="9">
    <location>
        <begin position="14"/>
        <end position="38"/>
    </location>
</feature>
<evidence type="ECO:0000256" key="7">
    <source>
        <dbReference type="SAM" id="Coils"/>
    </source>
</evidence>
<dbReference type="STRING" id="765420.OSCT_2175"/>
<dbReference type="GO" id="GO:0016020">
    <property type="term" value="C:membrane"/>
    <property type="evidence" value="ECO:0007669"/>
    <property type="project" value="InterPro"/>
</dbReference>
<name>E1IFS4_9CHLR</name>
<evidence type="ECO:0000313" key="12">
    <source>
        <dbReference type="Proteomes" id="UP000054010"/>
    </source>
</evidence>
<feature type="domain" description="HAMP" evidence="10">
    <location>
        <begin position="429"/>
        <end position="486"/>
    </location>
</feature>
<dbReference type="AlphaFoldDB" id="E1IFS4"/>
<gene>
    <name evidence="11" type="ORF">OSCT_2175</name>
</gene>
<dbReference type="SUPFAM" id="SSF103190">
    <property type="entry name" value="Sensory domain-like"/>
    <property type="match status" value="1"/>
</dbReference>
<reference evidence="11 12" key="1">
    <citation type="journal article" date="2011" name="J. Bacteriol.">
        <title>Draft genome sequence of the anoxygenic filamentous phototrophic bacterium Oscillochloris trichoides subsp. DG-6.</title>
        <authorList>
            <person name="Kuznetsov B.B."/>
            <person name="Ivanovsky R.N."/>
            <person name="Keppen O.I."/>
            <person name="Sukhacheva M.V."/>
            <person name="Bumazhkin B.K."/>
            <person name="Patutina E.O."/>
            <person name="Beletsky A.V."/>
            <person name="Mardanov A.V."/>
            <person name="Baslerov R.V."/>
            <person name="Panteleeva A.N."/>
            <person name="Kolganova T.V."/>
            <person name="Ravin N.V."/>
            <person name="Skryabin K.G."/>
        </authorList>
    </citation>
    <scope>NUCLEOTIDE SEQUENCE [LARGE SCALE GENOMIC DNA]</scope>
    <source>
        <strain evidence="11 12">DG-6</strain>
    </source>
</reference>
<evidence type="ECO:0000256" key="6">
    <source>
        <dbReference type="ARBA" id="ARBA00022840"/>
    </source>
</evidence>
<dbReference type="GO" id="GO:0007165">
    <property type="term" value="P:signal transduction"/>
    <property type="evidence" value="ECO:0007669"/>
    <property type="project" value="InterPro"/>
</dbReference>
<dbReference type="eggNOG" id="COG5000">
    <property type="taxonomic scope" value="Bacteria"/>
</dbReference>
<evidence type="ECO:0000256" key="4">
    <source>
        <dbReference type="ARBA" id="ARBA00022741"/>
    </source>
</evidence>
<keyword evidence="9" id="KW-0472">Membrane</keyword>
<evidence type="ECO:0000256" key="9">
    <source>
        <dbReference type="SAM" id="Phobius"/>
    </source>
</evidence>
<evidence type="ECO:0000256" key="3">
    <source>
        <dbReference type="ARBA" id="ARBA00022679"/>
    </source>
</evidence>
<proteinExistence type="predicted"/>
<organism evidence="11 12">
    <name type="scientific">Oscillochloris trichoides DG-6</name>
    <dbReference type="NCBI Taxonomy" id="765420"/>
    <lineage>
        <taxon>Bacteria</taxon>
        <taxon>Bacillati</taxon>
        <taxon>Chloroflexota</taxon>
        <taxon>Chloroflexia</taxon>
        <taxon>Chloroflexales</taxon>
        <taxon>Chloroflexineae</taxon>
        <taxon>Oscillochloridaceae</taxon>
        <taxon>Oscillochloris</taxon>
    </lineage>
</organism>
<dbReference type="SMART" id="SM00304">
    <property type="entry name" value="HAMP"/>
    <property type="match status" value="1"/>
</dbReference>
<dbReference type="PANTHER" id="PTHR44936">
    <property type="entry name" value="SENSOR PROTEIN CREC"/>
    <property type="match status" value="1"/>
</dbReference>
<keyword evidence="12" id="KW-1185">Reference proteome</keyword>
<evidence type="ECO:0000256" key="1">
    <source>
        <dbReference type="ARBA" id="ARBA00000085"/>
    </source>
</evidence>
<dbReference type="GO" id="GO:0005524">
    <property type="term" value="F:ATP binding"/>
    <property type="evidence" value="ECO:0007669"/>
    <property type="project" value="UniProtKB-KW"/>
</dbReference>
<keyword evidence="3" id="KW-0808">Transferase</keyword>
<keyword evidence="5 11" id="KW-0418">Kinase</keyword>
<dbReference type="EMBL" id="ADVR01000094">
    <property type="protein sequence ID" value="EFO79965.1"/>
    <property type="molecule type" value="Genomic_DNA"/>
</dbReference>